<evidence type="ECO:0000313" key="3">
    <source>
        <dbReference type="Proteomes" id="UP000439113"/>
    </source>
</evidence>
<accession>A0A6N8DRY8</accession>
<dbReference type="Pfam" id="PF04940">
    <property type="entry name" value="BLUF"/>
    <property type="match status" value="1"/>
</dbReference>
<dbReference type="PROSITE" id="PS50925">
    <property type="entry name" value="BLUF"/>
    <property type="match status" value="1"/>
</dbReference>
<organism evidence="2 3">
    <name type="scientific">Rhodoblastus acidophilus</name>
    <name type="common">Rhodopseudomonas acidophila</name>
    <dbReference type="NCBI Taxonomy" id="1074"/>
    <lineage>
        <taxon>Bacteria</taxon>
        <taxon>Pseudomonadati</taxon>
        <taxon>Pseudomonadota</taxon>
        <taxon>Alphaproteobacteria</taxon>
        <taxon>Hyphomicrobiales</taxon>
        <taxon>Rhodoblastaceae</taxon>
        <taxon>Rhodoblastus</taxon>
    </lineage>
</organism>
<protein>
    <submittedName>
        <fullName evidence="2">Blue light sensor protein</fullName>
    </submittedName>
</protein>
<dbReference type="InterPro" id="IPR036046">
    <property type="entry name" value="Acylphosphatase-like_dom_sf"/>
</dbReference>
<dbReference type="RefSeq" id="WP_155447897.1">
    <property type="nucleotide sequence ID" value="NZ_JAOQNR010000020.1"/>
</dbReference>
<dbReference type="GO" id="GO:0071949">
    <property type="term" value="F:FAD binding"/>
    <property type="evidence" value="ECO:0007669"/>
    <property type="project" value="InterPro"/>
</dbReference>
<reference evidence="2 3" key="1">
    <citation type="submission" date="2019-11" db="EMBL/GenBank/DDBJ databases">
        <title>Whole-genome sequence of a Rhodoblastus acidophilus DSM 142.</title>
        <authorList>
            <person name="Kyndt J.A."/>
            <person name="Meyer T.E."/>
        </authorList>
    </citation>
    <scope>NUCLEOTIDE SEQUENCE [LARGE SCALE GENOMIC DNA]</scope>
    <source>
        <strain evidence="2 3">DSM 142</strain>
    </source>
</reference>
<dbReference type="OrthoDB" id="196105at2"/>
<gene>
    <name evidence="2" type="ORF">GJ654_19750</name>
</gene>
<dbReference type="InterPro" id="IPR007024">
    <property type="entry name" value="BLUF_domain"/>
</dbReference>
<sequence>MLVRCLYASRPSASCDTRALDSILHQARKNNPALGLTGLLCVSNNLFVQVLEGGRDEVCEIYNAIVRDERHEQVRLLIYEEISERQFGNWTMGQINIDRLNPSVLLKYFRRAEFNPFDCSGQATLSLLTELVATAAITSRGE</sequence>
<dbReference type="AlphaFoldDB" id="A0A6N8DRY8"/>
<evidence type="ECO:0000313" key="2">
    <source>
        <dbReference type="EMBL" id="MTV33219.1"/>
    </source>
</evidence>
<dbReference type="Proteomes" id="UP000439113">
    <property type="component" value="Unassembled WGS sequence"/>
</dbReference>
<dbReference type="SMART" id="SM01034">
    <property type="entry name" value="BLUF"/>
    <property type="match status" value="1"/>
</dbReference>
<proteinExistence type="predicted"/>
<dbReference type="EMBL" id="WNKS01000030">
    <property type="protein sequence ID" value="MTV33219.1"/>
    <property type="molecule type" value="Genomic_DNA"/>
</dbReference>
<dbReference type="SUPFAM" id="SSF54975">
    <property type="entry name" value="Acylphosphatase/BLUF domain-like"/>
    <property type="match status" value="1"/>
</dbReference>
<name>A0A6N8DRY8_RHOAC</name>
<comment type="caution">
    <text evidence="2">The sequence shown here is derived from an EMBL/GenBank/DDBJ whole genome shotgun (WGS) entry which is preliminary data.</text>
</comment>
<feature type="domain" description="BLUF" evidence="1">
    <location>
        <begin position="2"/>
        <end position="93"/>
    </location>
</feature>
<dbReference type="GO" id="GO:0009882">
    <property type="term" value="F:blue light photoreceptor activity"/>
    <property type="evidence" value="ECO:0007669"/>
    <property type="project" value="InterPro"/>
</dbReference>
<evidence type="ECO:0000259" key="1">
    <source>
        <dbReference type="PROSITE" id="PS50925"/>
    </source>
</evidence>
<dbReference type="Gene3D" id="3.30.70.100">
    <property type="match status" value="1"/>
</dbReference>